<dbReference type="Gene3D" id="2.10.109.10">
    <property type="entry name" value="Umud Fragment, subunit A"/>
    <property type="match status" value="1"/>
</dbReference>
<feature type="transmembrane region" description="Helical" evidence="5">
    <location>
        <begin position="112"/>
        <end position="130"/>
    </location>
</feature>
<dbReference type="PANTHER" id="PTHR10806">
    <property type="entry name" value="SIGNAL PEPTIDASE COMPLEX CATALYTIC SUBUNIT SEC11"/>
    <property type="match status" value="1"/>
</dbReference>
<feature type="transmembrane region" description="Helical" evidence="5">
    <location>
        <begin position="175"/>
        <end position="195"/>
    </location>
</feature>
<evidence type="ECO:0000256" key="4">
    <source>
        <dbReference type="ARBA" id="ARBA00023136"/>
    </source>
</evidence>
<feature type="transmembrane region" description="Helical" evidence="5">
    <location>
        <begin position="26"/>
        <end position="42"/>
    </location>
</feature>
<organism evidence="7 8">
    <name type="scientific">Pyrodictium abyssi</name>
    <dbReference type="NCBI Taxonomy" id="54256"/>
    <lineage>
        <taxon>Archaea</taxon>
        <taxon>Thermoproteota</taxon>
        <taxon>Thermoprotei</taxon>
        <taxon>Desulfurococcales</taxon>
        <taxon>Pyrodictiaceae</taxon>
        <taxon>Pyrodictium</taxon>
    </lineage>
</organism>
<keyword evidence="3 5" id="KW-1133">Transmembrane helix</keyword>
<dbReference type="InterPro" id="IPR036286">
    <property type="entry name" value="LexA/Signal_pep-like_sf"/>
</dbReference>
<evidence type="ECO:0000256" key="5">
    <source>
        <dbReference type="SAM" id="Phobius"/>
    </source>
</evidence>
<dbReference type="Proteomes" id="UP001341135">
    <property type="component" value="Chromosome"/>
</dbReference>
<protein>
    <recommendedName>
        <fullName evidence="6">Peptidase S26 domain-containing protein</fullName>
    </recommendedName>
</protein>
<evidence type="ECO:0000256" key="2">
    <source>
        <dbReference type="ARBA" id="ARBA00022692"/>
    </source>
</evidence>
<dbReference type="PANTHER" id="PTHR10806:SF6">
    <property type="entry name" value="SIGNAL PEPTIDASE COMPLEX CATALYTIC SUBUNIT SEC11"/>
    <property type="match status" value="1"/>
</dbReference>
<evidence type="ECO:0000313" key="8">
    <source>
        <dbReference type="Proteomes" id="UP001341135"/>
    </source>
</evidence>
<keyword evidence="8" id="KW-1185">Reference proteome</keyword>
<evidence type="ECO:0000256" key="1">
    <source>
        <dbReference type="ARBA" id="ARBA00004370"/>
    </source>
</evidence>
<dbReference type="NCBIfam" id="TIGR02228">
    <property type="entry name" value="sigpep_I_arch"/>
    <property type="match status" value="1"/>
</dbReference>
<proteinExistence type="predicted"/>
<evidence type="ECO:0000313" key="7">
    <source>
        <dbReference type="EMBL" id="BES82298.1"/>
    </source>
</evidence>
<evidence type="ECO:0000259" key="6">
    <source>
        <dbReference type="Pfam" id="PF10502"/>
    </source>
</evidence>
<feature type="transmembrane region" description="Helical" evidence="5">
    <location>
        <begin position="142"/>
        <end position="163"/>
    </location>
</feature>
<reference evidence="7 8" key="1">
    <citation type="submission" date="2023-09" db="EMBL/GenBank/DDBJ databases">
        <title>Pyrofollis japonicus gen. nov. sp. nov., a novel member of the family Pyrodictiaceae isolated from the Iheya North hydrothermal field.</title>
        <authorList>
            <person name="Miyazaki U."/>
            <person name="Sanari M."/>
            <person name="Tame A."/>
            <person name="Kitajima M."/>
            <person name="Okamoto A."/>
            <person name="Sawayama S."/>
            <person name="Miyazaki J."/>
            <person name="Takai K."/>
            <person name="Nakagawa S."/>
        </authorList>
    </citation>
    <scope>NUCLEOTIDE SEQUENCE [LARGE SCALE GENOMIC DNA]</scope>
    <source>
        <strain evidence="7 8">AV2</strain>
    </source>
</reference>
<evidence type="ECO:0000256" key="3">
    <source>
        <dbReference type="ARBA" id="ARBA00022989"/>
    </source>
</evidence>
<accession>A0ABM8J0H3</accession>
<sequence>MERYLVHYSRDAGQAETIEVWKPTRLLVLLISLFLAELAYLASIKLHLYPPLVRGIAWLIAGLVSLRLTRSGGSLDGLVAAGLASILHMASMLVYGLVVGFGLNAMAPSRELMFYTMLWVGLTALGREMVRSAAIRGGPFYAVFAAYVWGVVSWYPLVSLLLGHNLGLFGSLLEAVNRLGFILAGELVASLLVWLYGWPAGSLYIVAAYGLFTWFPLIPAGTAIGRALAFASASSVAAVAMYARASGERGWWRIVAVYAAAITAMWIVLGSTGVLGFYVFAVGSGSMEPVLKPGDLVIVRKASLDSIGVGDIVAYRSPENGVVIVHRVVAIDGDALVTKGDANPEPDPFRVTGDMVLGKVVARVPLLGYLARGAFASYLK</sequence>
<name>A0ABM8J0H3_9CREN</name>
<feature type="domain" description="Peptidase S26" evidence="6">
    <location>
        <begin position="261"/>
        <end position="341"/>
    </location>
</feature>
<feature type="transmembrane region" description="Helical" evidence="5">
    <location>
        <begin position="78"/>
        <end position="106"/>
    </location>
</feature>
<feature type="transmembrane region" description="Helical" evidence="5">
    <location>
        <begin position="255"/>
        <end position="280"/>
    </location>
</feature>
<dbReference type="InterPro" id="IPR001733">
    <property type="entry name" value="Peptidase_S26B"/>
</dbReference>
<keyword evidence="2 5" id="KW-0812">Transmembrane</keyword>
<dbReference type="GeneID" id="89289873"/>
<dbReference type="SUPFAM" id="SSF51306">
    <property type="entry name" value="LexA/Signal peptidase"/>
    <property type="match status" value="1"/>
</dbReference>
<dbReference type="EMBL" id="AP028907">
    <property type="protein sequence ID" value="BES82298.1"/>
    <property type="molecule type" value="Genomic_DNA"/>
</dbReference>
<dbReference type="Pfam" id="PF10502">
    <property type="entry name" value="Peptidase_S26"/>
    <property type="match status" value="1"/>
</dbReference>
<dbReference type="PRINTS" id="PR00728">
    <property type="entry name" value="SIGNALPTASE"/>
</dbReference>
<dbReference type="CDD" id="cd06530">
    <property type="entry name" value="S26_SPase_I"/>
    <property type="match status" value="1"/>
</dbReference>
<dbReference type="InterPro" id="IPR019533">
    <property type="entry name" value="Peptidase_S26"/>
</dbReference>
<keyword evidence="4 5" id="KW-0472">Membrane</keyword>
<dbReference type="RefSeq" id="WP_338249487.1">
    <property type="nucleotide sequence ID" value="NZ_AP028907.1"/>
</dbReference>
<comment type="subcellular location">
    <subcellularLocation>
        <location evidence="1">Membrane</location>
    </subcellularLocation>
</comment>
<gene>
    <name evidence="7" type="ORF">PABY_18650</name>
</gene>